<gene>
    <name evidence="5" type="primary">accB</name>
    <name evidence="6" type="ORF">KHB02_002835</name>
    <name evidence="5" type="ORF">KHB02_32365</name>
</gene>
<name>A0A942T465_9BACI</name>
<dbReference type="SUPFAM" id="SSF51230">
    <property type="entry name" value="Single hybrid motif"/>
    <property type="match status" value="1"/>
</dbReference>
<keyword evidence="3" id="KW-0443">Lipid metabolism</keyword>
<dbReference type="PRINTS" id="PR01071">
    <property type="entry name" value="ACOABIOTINCC"/>
</dbReference>
<dbReference type="GO" id="GO:0009317">
    <property type="term" value="C:acetyl-CoA carboxylase complex"/>
    <property type="evidence" value="ECO:0007669"/>
    <property type="project" value="InterPro"/>
</dbReference>
<comment type="function">
    <text evidence="3">This protein is a component of the acetyl coenzyme A carboxylase complex; first, biotin carboxylase catalyzes the carboxylation of the carrier protein and then the transcarboxylase transfers the carboxyl group to form malonyl-CoA.</text>
</comment>
<organism evidence="5">
    <name type="scientific">Neobacillus citreus</name>
    <dbReference type="NCBI Taxonomy" id="2833578"/>
    <lineage>
        <taxon>Bacteria</taxon>
        <taxon>Bacillati</taxon>
        <taxon>Bacillota</taxon>
        <taxon>Bacilli</taxon>
        <taxon>Bacillales</taxon>
        <taxon>Bacillaceae</taxon>
        <taxon>Neobacillus</taxon>
    </lineage>
</organism>
<dbReference type="CDD" id="cd06850">
    <property type="entry name" value="biotinyl_domain"/>
    <property type="match status" value="1"/>
</dbReference>
<dbReference type="PANTHER" id="PTHR45266">
    <property type="entry name" value="OXALOACETATE DECARBOXYLASE ALPHA CHAIN"/>
    <property type="match status" value="1"/>
</dbReference>
<accession>A0A942T465</accession>
<dbReference type="PANTHER" id="PTHR45266:SF3">
    <property type="entry name" value="OXALOACETATE DECARBOXYLASE ALPHA CHAIN"/>
    <property type="match status" value="1"/>
</dbReference>
<evidence type="ECO:0000256" key="1">
    <source>
        <dbReference type="ARBA" id="ARBA00017562"/>
    </source>
</evidence>
<dbReference type="AlphaFoldDB" id="A0A942T465"/>
<dbReference type="PROSITE" id="PS50968">
    <property type="entry name" value="BIOTINYL_LIPOYL"/>
    <property type="match status" value="1"/>
</dbReference>
<dbReference type="InterPro" id="IPR000089">
    <property type="entry name" value="Biotin_lipoyl"/>
</dbReference>
<evidence type="ECO:0000256" key="2">
    <source>
        <dbReference type="ARBA" id="ARBA00023267"/>
    </source>
</evidence>
<evidence type="ECO:0000313" key="5">
    <source>
        <dbReference type="EMBL" id="MBS4186090.1"/>
    </source>
</evidence>
<dbReference type="Proteomes" id="UP000677265">
    <property type="component" value="Unassembled WGS sequence"/>
</dbReference>
<dbReference type="GO" id="GO:0006633">
    <property type="term" value="P:fatty acid biosynthetic process"/>
    <property type="evidence" value="ECO:0007669"/>
    <property type="project" value="UniProtKB-KW"/>
</dbReference>
<dbReference type="RefSeq" id="WP_213145886.1">
    <property type="nucleotide sequence ID" value="NZ_JAGYPE020000003.1"/>
</dbReference>
<evidence type="ECO:0000256" key="3">
    <source>
        <dbReference type="RuleBase" id="RU364072"/>
    </source>
</evidence>
<keyword evidence="3" id="KW-0444">Lipid biosynthesis</keyword>
<dbReference type="Gene3D" id="2.40.50.100">
    <property type="match status" value="1"/>
</dbReference>
<proteinExistence type="predicted"/>
<sequence>MWKMHEIREMIKLFEESSLQEMEVDLEDAGSKISLKKQENALESYVRIEPPTAQVVSLAVKEAPVPVKQEIPRPVVQSVAVESEIVQEKSTRSIDANDPSIYKIISPMVGTFYQAPGEDAAPFVKIGDKVEKSTIVCILEAMKLFNEIEAEVTGEIVEILVKNGQLVEHGQPLFLVKTE</sequence>
<dbReference type="EMBL" id="JAGYPE020000003">
    <property type="protein sequence ID" value="MCH6264464.1"/>
    <property type="molecule type" value="Genomic_DNA"/>
</dbReference>
<evidence type="ECO:0000313" key="7">
    <source>
        <dbReference type="Proteomes" id="UP000677265"/>
    </source>
</evidence>
<dbReference type="EMBL" id="JAGYPE010000006">
    <property type="protein sequence ID" value="MBS4186090.1"/>
    <property type="molecule type" value="Genomic_DNA"/>
</dbReference>
<keyword evidence="5" id="KW-0436">Ligase</keyword>
<keyword evidence="3" id="KW-0275">Fatty acid biosynthesis</keyword>
<evidence type="ECO:0000259" key="4">
    <source>
        <dbReference type="PROSITE" id="PS50968"/>
    </source>
</evidence>
<dbReference type="InterPro" id="IPR001249">
    <property type="entry name" value="AcCoA_biotinCC"/>
</dbReference>
<feature type="domain" description="Lipoyl-binding" evidence="4">
    <location>
        <begin position="93"/>
        <end position="177"/>
    </location>
</feature>
<dbReference type="InterPro" id="IPR050709">
    <property type="entry name" value="Biotin_Carboxyl_Carrier/Decarb"/>
</dbReference>
<dbReference type="NCBIfam" id="TIGR00531">
    <property type="entry name" value="BCCP"/>
    <property type="match status" value="1"/>
</dbReference>
<protein>
    <recommendedName>
        <fullName evidence="1 3">Biotin carboxyl carrier protein of acetyl-CoA carboxylase</fullName>
    </recommendedName>
</protein>
<keyword evidence="3" id="KW-0276">Fatty acid metabolism</keyword>
<reference evidence="5" key="1">
    <citation type="submission" date="2021-05" db="EMBL/GenBank/DDBJ databases">
        <title>Novel Bacillus species.</title>
        <authorList>
            <person name="Liu G."/>
        </authorList>
    </citation>
    <scope>NUCLEOTIDE SEQUENCE</scope>
    <source>
        <strain evidence="5 7">FJAT-50051</strain>
    </source>
</reference>
<evidence type="ECO:0000313" key="6">
    <source>
        <dbReference type="EMBL" id="MCH6264464.1"/>
    </source>
</evidence>
<comment type="pathway">
    <text evidence="3">Lipid metabolism; fatty acid biosynthesis.</text>
</comment>
<dbReference type="Pfam" id="PF00364">
    <property type="entry name" value="Biotin_lipoyl"/>
    <property type="match status" value="1"/>
</dbReference>
<comment type="caution">
    <text evidence="5">The sequence shown here is derived from an EMBL/GenBank/DDBJ whole genome shotgun (WGS) entry which is preliminary data.</text>
</comment>
<keyword evidence="7" id="KW-1185">Reference proteome</keyword>
<dbReference type="InterPro" id="IPR011053">
    <property type="entry name" value="Single_hybrid_motif"/>
</dbReference>
<dbReference type="GO" id="GO:0003989">
    <property type="term" value="F:acetyl-CoA carboxylase activity"/>
    <property type="evidence" value="ECO:0007669"/>
    <property type="project" value="InterPro"/>
</dbReference>
<keyword evidence="2 3" id="KW-0092">Biotin</keyword>